<evidence type="ECO:0000259" key="8">
    <source>
        <dbReference type="SMART" id="SM00813"/>
    </source>
</evidence>
<dbReference type="EC" id="3.2.1.55" evidence="3"/>
<dbReference type="InterPro" id="IPR051563">
    <property type="entry name" value="Glycosyl_Hydrolase_51"/>
</dbReference>
<evidence type="ECO:0000256" key="6">
    <source>
        <dbReference type="ARBA" id="ARBA00023180"/>
    </source>
</evidence>
<dbReference type="SMART" id="SM00813">
    <property type="entry name" value="Alpha-L-AF_C"/>
    <property type="match status" value="1"/>
</dbReference>
<dbReference type="AlphaFoldDB" id="A0A7I4E9I5"/>
<dbReference type="FunFam" id="3.20.20.80:FF:000025">
    <property type="entry name" value="Alpha-L-arabinofuranosidase 1"/>
    <property type="match status" value="1"/>
</dbReference>
<dbReference type="InParanoid" id="A0A7I4E9I5"/>
<protein>
    <recommendedName>
        <fullName evidence="3">non-reducing end alpha-L-arabinofuranosidase</fullName>
        <ecNumber evidence="3">3.2.1.55</ecNumber>
    </recommendedName>
</protein>
<dbReference type="FunCoup" id="A0A7I4E9I5">
    <property type="interactions" value="350"/>
</dbReference>
<dbReference type="Gene3D" id="3.20.20.80">
    <property type="entry name" value="Glycosidases"/>
    <property type="match status" value="1"/>
</dbReference>
<reference evidence="9 10" key="2">
    <citation type="journal article" date="2018" name="Plant J.">
        <title>The Physcomitrella patens chromosome-scale assembly reveals moss genome structure and evolution.</title>
        <authorList>
            <person name="Lang D."/>
            <person name="Ullrich K.K."/>
            <person name="Murat F."/>
            <person name="Fuchs J."/>
            <person name="Jenkins J."/>
            <person name="Haas F.B."/>
            <person name="Piednoel M."/>
            <person name="Gundlach H."/>
            <person name="Van Bel M."/>
            <person name="Meyberg R."/>
            <person name="Vives C."/>
            <person name="Morata J."/>
            <person name="Symeonidi A."/>
            <person name="Hiss M."/>
            <person name="Muchero W."/>
            <person name="Kamisugi Y."/>
            <person name="Saleh O."/>
            <person name="Blanc G."/>
            <person name="Decker E.L."/>
            <person name="van Gessel N."/>
            <person name="Grimwood J."/>
            <person name="Hayes R.D."/>
            <person name="Graham S.W."/>
            <person name="Gunter L.E."/>
            <person name="McDaniel S.F."/>
            <person name="Hoernstein S.N.W."/>
            <person name="Larsson A."/>
            <person name="Li F.W."/>
            <person name="Perroud P.F."/>
            <person name="Phillips J."/>
            <person name="Ranjan P."/>
            <person name="Rokshar D.S."/>
            <person name="Rothfels C.J."/>
            <person name="Schneider L."/>
            <person name="Shu S."/>
            <person name="Stevenson D.W."/>
            <person name="Thummler F."/>
            <person name="Tillich M."/>
            <person name="Villarreal Aguilar J.C."/>
            <person name="Widiez T."/>
            <person name="Wong G.K."/>
            <person name="Wymore A."/>
            <person name="Zhang Y."/>
            <person name="Zimmer A.D."/>
            <person name="Quatrano R.S."/>
            <person name="Mayer K.F.X."/>
            <person name="Goodstein D."/>
            <person name="Casacuberta J.M."/>
            <person name="Vandepoele K."/>
            <person name="Reski R."/>
            <person name="Cuming A.C."/>
            <person name="Tuskan G.A."/>
            <person name="Maumus F."/>
            <person name="Salse J."/>
            <person name="Schmutz J."/>
            <person name="Rensing S.A."/>
        </authorList>
    </citation>
    <scope>NUCLEOTIDE SEQUENCE [LARGE SCALE GENOMIC DNA]</scope>
    <source>
        <strain evidence="9 10">cv. Gransden 2004</strain>
    </source>
</reference>
<accession>A0A7I4E9I5</accession>
<evidence type="ECO:0000313" key="9">
    <source>
        <dbReference type="EnsemblPlants" id="Pp3c6_10310V3.2"/>
    </source>
</evidence>
<dbReference type="PANTHER" id="PTHR31776:SF0">
    <property type="entry name" value="ALPHA-L-ARABINOFURANOSIDASE 1"/>
    <property type="match status" value="1"/>
</dbReference>
<dbReference type="GO" id="GO:0046556">
    <property type="term" value="F:alpha-L-arabinofuranosidase activity"/>
    <property type="evidence" value="ECO:0007669"/>
    <property type="project" value="UniProtKB-EC"/>
</dbReference>
<dbReference type="Pfam" id="PF22848">
    <property type="entry name" value="ASD1_dom"/>
    <property type="match status" value="1"/>
</dbReference>
<dbReference type="OrthoDB" id="406864at2759"/>
<proteinExistence type="inferred from homology"/>
<dbReference type="SUPFAM" id="SSF49785">
    <property type="entry name" value="Galactose-binding domain-like"/>
    <property type="match status" value="1"/>
</dbReference>
<dbReference type="Proteomes" id="UP000006727">
    <property type="component" value="Chromosome 6"/>
</dbReference>
<feature type="signal peptide" evidence="7">
    <location>
        <begin position="1"/>
        <end position="36"/>
    </location>
</feature>
<keyword evidence="4 7" id="KW-0732">Signal</keyword>
<dbReference type="InterPro" id="IPR017853">
    <property type="entry name" value="GH"/>
</dbReference>
<dbReference type="Gene3D" id="2.60.40.1180">
    <property type="entry name" value="Golgi alpha-mannosidase II"/>
    <property type="match status" value="1"/>
</dbReference>
<dbReference type="InterPro" id="IPR013780">
    <property type="entry name" value="Glyco_hydro_b"/>
</dbReference>
<feature type="chain" id="PRO_5029676298" description="non-reducing end alpha-L-arabinofuranosidase" evidence="7">
    <location>
        <begin position="37"/>
        <end position="687"/>
    </location>
</feature>
<dbReference type="Gene3D" id="2.60.120.260">
    <property type="entry name" value="Galactose-binding domain-like"/>
    <property type="match status" value="1"/>
</dbReference>
<keyword evidence="5" id="KW-0378">Hydrolase</keyword>
<dbReference type="Pfam" id="PF06964">
    <property type="entry name" value="Alpha-L-AF_C"/>
    <property type="match status" value="1"/>
</dbReference>
<dbReference type="InterPro" id="IPR010720">
    <property type="entry name" value="Alpha-L-AF_C"/>
</dbReference>
<dbReference type="GeneID" id="112283120"/>
<sequence length="687" mass="74653">MSAGDRHALHTVTAMSRLLCILVVAFTTHLVVPALAQSTVTLKVNATNPGRQIPSTLFGLFFEEINHAGDGGLWAELVQNRGFEAGGLNVPSIIEPWYKIGTAAQITIGTECSSPHARNPVALKIEVLCDNNDASLQCPKGGVGVANPGFWGMNILSGSKYRVEYWLKTTSSFNLSVAFTSANGTVLAQEHVSLNAGEWRKYSVVLMATSTDHNARLSLTSGTRSVFWVDQVSGMPTDTFKGHGFRKELATMISDLKPGFLRFPGGCYVEGARLVNAFRWRDSVGPYENRPGHYGDVWYYWSDDGFGYFEGLQLAEDLGAAPIWVFNNGISHEQSVSTDVIGPWVQDVLEGIEFARGPVSSKYGAMRASMGHPDPFPLHHVAIGNEDCYKPYYKENYMEFYKAIKLLYPDIQVISNCDGSGAALDHPADLYDYHIYTNANNLFSMRHQFDKTSRSGPKAFVSEYAVTGSDSGKGSLLASLAEGAFLIGLELNSDVVHMASYAPLFVNDNDRRWNPDAIVFNSWQQYGTPSYWVQQFFKKSNGAYLISSTMEADSASALANLATSAVRTYNASTGMEYMIVKAVNFGSSALNLSIAVSGISANNVVAADSHITVMTSGAVMDENSFTNPKKVVPQVSQAENAAPNMQILLPAHSITALELGLLPTKSSTATLEVTQVTSKDSKAPFLV</sequence>
<evidence type="ECO:0000256" key="1">
    <source>
        <dbReference type="ARBA" id="ARBA00001462"/>
    </source>
</evidence>
<keyword evidence="6" id="KW-0325">Glycoprotein</keyword>
<dbReference type="GO" id="GO:0046373">
    <property type="term" value="P:L-arabinose metabolic process"/>
    <property type="evidence" value="ECO:0007669"/>
    <property type="project" value="InterPro"/>
</dbReference>
<keyword evidence="10" id="KW-1185">Reference proteome</keyword>
<dbReference type="EnsemblPlants" id="Pp3c6_10310V3.2">
    <property type="protein sequence ID" value="Pp3c6_10310V3.2"/>
    <property type="gene ID" value="Pp3c6_10310"/>
</dbReference>
<dbReference type="PANTHER" id="PTHR31776">
    <property type="entry name" value="ALPHA-L-ARABINOFURANOSIDASE 1"/>
    <property type="match status" value="1"/>
</dbReference>
<evidence type="ECO:0000256" key="2">
    <source>
        <dbReference type="ARBA" id="ARBA00007186"/>
    </source>
</evidence>
<dbReference type="KEGG" id="ppp:112283120"/>
<reference evidence="9" key="3">
    <citation type="submission" date="2020-12" db="UniProtKB">
        <authorList>
            <consortium name="EnsemblPlants"/>
        </authorList>
    </citation>
    <scope>IDENTIFICATION</scope>
</reference>
<dbReference type="RefSeq" id="XP_024377236.1">
    <property type="nucleotide sequence ID" value="XM_024521468.2"/>
</dbReference>
<dbReference type="SUPFAM" id="SSF51445">
    <property type="entry name" value="(Trans)glycosidases"/>
    <property type="match status" value="1"/>
</dbReference>
<gene>
    <name evidence="9" type="primary">LOC112283120</name>
</gene>
<feature type="domain" description="Alpha-L-arabinofuranosidase C-terminal" evidence="8">
    <location>
        <begin position="462"/>
        <end position="653"/>
    </location>
</feature>
<dbReference type="InterPro" id="IPR055235">
    <property type="entry name" value="ASD1_cat"/>
</dbReference>
<comment type="catalytic activity">
    <reaction evidence="1">
        <text>Hydrolysis of terminal non-reducing alpha-L-arabinofuranoside residues in alpha-L-arabinosides.</text>
        <dbReference type="EC" id="3.2.1.55"/>
    </reaction>
</comment>
<dbReference type="EMBL" id="ABEU02000006">
    <property type="status" value="NOT_ANNOTATED_CDS"/>
    <property type="molecule type" value="Genomic_DNA"/>
</dbReference>
<dbReference type="FunFam" id="2.60.120.260:FF:000399">
    <property type="entry name" value="Predicted protein"/>
    <property type="match status" value="1"/>
</dbReference>
<evidence type="ECO:0000313" key="10">
    <source>
        <dbReference type="Proteomes" id="UP000006727"/>
    </source>
</evidence>
<dbReference type="Gramene" id="Pp3c6_10310V3.2">
    <property type="protein sequence ID" value="Pp3c6_10310V3.2"/>
    <property type="gene ID" value="Pp3c6_10310"/>
</dbReference>
<evidence type="ECO:0000256" key="7">
    <source>
        <dbReference type="SAM" id="SignalP"/>
    </source>
</evidence>
<comment type="similarity">
    <text evidence="2">Belongs to the glycosyl hydrolase 51 family.</text>
</comment>
<name>A0A7I4E9I5_PHYPA</name>
<evidence type="ECO:0000256" key="3">
    <source>
        <dbReference type="ARBA" id="ARBA00012670"/>
    </source>
</evidence>
<dbReference type="GO" id="GO:0016787">
    <property type="term" value="F:hydrolase activity"/>
    <property type="evidence" value="ECO:0000318"/>
    <property type="project" value="GO_Central"/>
</dbReference>
<evidence type="ECO:0000256" key="5">
    <source>
        <dbReference type="ARBA" id="ARBA00022801"/>
    </source>
</evidence>
<organism evidence="9 10">
    <name type="scientific">Physcomitrium patens</name>
    <name type="common">Spreading-leaved earth moss</name>
    <name type="synonym">Physcomitrella patens</name>
    <dbReference type="NCBI Taxonomy" id="3218"/>
    <lineage>
        <taxon>Eukaryota</taxon>
        <taxon>Viridiplantae</taxon>
        <taxon>Streptophyta</taxon>
        <taxon>Embryophyta</taxon>
        <taxon>Bryophyta</taxon>
        <taxon>Bryophytina</taxon>
        <taxon>Bryopsida</taxon>
        <taxon>Funariidae</taxon>
        <taxon>Funariales</taxon>
        <taxon>Funariaceae</taxon>
        <taxon>Physcomitrium</taxon>
    </lineage>
</organism>
<dbReference type="InterPro" id="IPR008979">
    <property type="entry name" value="Galactose-bd-like_sf"/>
</dbReference>
<evidence type="ECO:0000256" key="4">
    <source>
        <dbReference type="ARBA" id="ARBA00022729"/>
    </source>
</evidence>
<reference evidence="9 10" key="1">
    <citation type="journal article" date="2008" name="Science">
        <title>The Physcomitrella genome reveals evolutionary insights into the conquest of land by plants.</title>
        <authorList>
            <person name="Rensing S."/>
            <person name="Lang D."/>
            <person name="Zimmer A."/>
            <person name="Terry A."/>
            <person name="Salamov A."/>
            <person name="Shapiro H."/>
            <person name="Nishiyama T."/>
            <person name="Perroud P.-F."/>
            <person name="Lindquist E."/>
            <person name="Kamisugi Y."/>
            <person name="Tanahashi T."/>
            <person name="Sakakibara K."/>
            <person name="Fujita T."/>
            <person name="Oishi K."/>
            <person name="Shin-I T."/>
            <person name="Kuroki Y."/>
            <person name="Toyoda A."/>
            <person name="Suzuki Y."/>
            <person name="Hashimoto A."/>
            <person name="Yamaguchi K."/>
            <person name="Sugano A."/>
            <person name="Kohara Y."/>
            <person name="Fujiyama A."/>
            <person name="Anterola A."/>
            <person name="Aoki S."/>
            <person name="Ashton N."/>
            <person name="Barbazuk W.B."/>
            <person name="Barker E."/>
            <person name="Bennetzen J."/>
            <person name="Bezanilla M."/>
            <person name="Blankenship R."/>
            <person name="Cho S.H."/>
            <person name="Dutcher S."/>
            <person name="Estelle M."/>
            <person name="Fawcett J.A."/>
            <person name="Gundlach H."/>
            <person name="Hanada K."/>
            <person name="Heyl A."/>
            <person name="Hicks K.A."/>
            <person name="Hugh J."/>
            <person name="Lohr M."/>
            <person name="Mayer K."/>
            <person name="Melkozernov A."/>
            <person name="Murata T."/>
            <person name="Nelson D."/>
            <person name="Pils B."/>
            <person name="Prigge M."/>
            <person name="Reiss B."/>
            <person name="Renner T."/>
            <person name="Rombauts S."/>
            <person name="Rushton P."/>
            <person name="Sanderfoot A."/>
            <person name="Schween G."/>
            <person name="Shiu S.-H."/>
            <person name="Stueber K."/>
            <person name="Theodoulou F.L."/>
            <person name="Tu H."/>
            <person name="Van de Peer Y."/>
            <person name="Verrier P.J."/>
            <person name="Waters E."/>
            <person name="Wood A."/>
            <person name="Yang L."/>
            <person name="Cove D."/>
            <person name="Cuming A."/>
            <person name="Hasebe M."/>
            <person name="Lucas S."/>
            <person name="Mishler D.B."/>
            <person name="Reski R."/>
            <person name="Grigoriev I."/>
            <person name="Quatrano R.S."/>
            <person name="Boore J.L."/>
        </authorList>
    </citation>
    <scope>NUCLEOTIDE SEQUENCE [LARGE SCALE GENOMIC DNA]</scope>
    <source>
        <strain evidence="9 10">cv. Gransden 2004</strain>
    </source>
</reference>